<sequence>MANKWLNAVIVICVLLAFGWWRMGYESALSSEMRERELLPAPMSLDTRASLKQKGLASTFGSLRPTLAAIMSLTATQYHVDSDWENLEREYKDIVLLDPGNVNYWDLGSWHIGTNAAVSSKENTDYPPLKRQAMFEDYVHKGSDFLDQGILMSPKEWRLPFLKARMWANVHLIPDHELVLKTLRQALEYDNVPQMERKMMERMVLYTLARIPGKSQEAYDQAYQLWSEGDSQHYPSVLSRLFILQNNPSVKIKRRLSLEELYGDKMNAYRNLRNYWKGKGSDDVPYGVEEALKKLESELGVRNEQRLFPYGPLK</sequence>
<dbReference type="EMBL" id="FQYR01000002">
    <property type="protein sequence ID" value="SHI76991.1"/>
    <property type="molecule type" value="Genomic_DNA"/>
</dbReference>
<keyword evidence="2" id="KW-1185">Reference proteome</keyword>
<dbReference type="AlphaFoldDB" id="A0A1M6DUW0"/>
<protein>
    <submittedName>
        <fullName evidence="1">Uncharacterized protein</fullName>
    </submittedName>
</protein>
<dbReference type="Proteomes" id="UP000184510">
    <property type="component" value="Unassembled WGS sequence"/>
</dbReference>
<evidence type="ECO:0000313" key="1">
    <source>
        <dbReference type="EMBL" id="SHI76991.1"/>
    </source>
</evidence>
<proteinExistence type="predicted"/>
<evidence type="ECO:0000313" key="2">
    <source>
        <dbReference type="Proteomes" id="UP000184510"/>
    </source>
</evidence>
<accession>A0A1M6DUW0</accession>
<dbReference type="STRING" id="1123071.SAMN02745181_0839"/>
<name>A0A1M6DUW0_9BACT</name>
<reference evidence="1 2" key="1">
    <citation type="submission" date="2016-11" db="EMBL/GenBank/DDBJ databases">
        <authorList>
            <person name="Jaros S."/>
            <person name="Januszkiewicz K."/>
            <person name="Wedrychowicz H."/>
        </authorList>
    </citation>
    <scope>NUCLEOTIDE SEQUENCE [LARGE SCALE GENOMIC DNA]</scope>
    <source>
        <strain evidence="1 2">DSM 18772</strain>
    </source>
</reference>
<dbReference type="InParanoid" id="A0A1M6DUW0"/>
<dbReference type="RefSeq" id="WP_143158218.1">
    <property type="nucleotide sequence ID" value="NZ_FQYR01000002.1"/>
</dbReference>
<organism evidence="1 2">
    <name type="scientific">Rubritalea squalenifaciens DSM 18772</name>
    <dbReference type="NCBI Taxonomy" id="1123071"/>
    <lineage>
        <taxon>Bacteria</taxon>
        <taxon>Pseudomonadati</taxon>
        <taxon>Verrucomicrobiota</taxon>
        <taxon>Verrucomicrobiia</taxon>
        <taxon>Verrucomicrobiales</taxon>
        <taxon>Rubritaleaceae</taxon>
        <taxon>Rubritalea</taxon>
    </lineage>
</organism>
<gene>
    <name evidence="1" type="ORF">SAMN02745181_0839</name>
</gene>
<dbReference type="OrthoDB" id="187003at2"/>